<keyword evidence="7" id="KW-1185">Reference proteome</keyword>
<dbReference type="STRING" id="195883.A0A482XJV7"/>
<keyword evidence="2" id="KW-1133">Transmembrane helix</keyword>
<dbReference type="GO" id="GO:0055074">
    <property type="term" value="P:calcium ion homeostasis"/>
    <property type="evidence" value="ECO:0007669"/>
    <property type="project" value="TreeGrafter"/>
</dbReference>
<comment type="caution">
    <text evidence="6">The sequence shown here is derived from an EMBL/GenBank/DDBJ whole genome shotgun (WGS) entry which is preliminary data.</text>
</comment>
<dbReference type="EMBL" id="QKKF02007569">
    <property type="protein sequence ID" value="RZF45947.1"/>
    <property type="molecule type" value="Genomic_DNA"/>
</dbReference>
<dbReference type="GO" id="GO:0005789">
    <property type="term" value="C:endoplasmic reticulum membrane"/>
    <property type="evidence" value="ECO:0007669"/>
    <property type="project" value="TreeGrafter"/>
</dbReference>
<evidence type="ECO:0000313" key="6">
    <source>
        <dbReference type="EMBL" id="RZF45947.1"/>
    </source>
</evidence>
<dbReference type="InterPro" id="IPR045400">
    <property type="entry name" value="Wolframin_Cys-rich"/>
</dbReference>
<name>A0A482XJV7_LAOST</name>
<feature type="compositionally biased region" description="Basic and acidic residues" evidence="1">
    <location>
        <begin position="159"/>
        <end position="174"/>
    </location>
</feature>
<organism evidence="6 7">
    <name type="scientific">Laodelphax striatellus</name>
    <name type="common">Small brown planthopper</name>
    <name type="synonym">Delphax striatella</name>
    <dbReference type="NCBI Taxonomy" id="195883"/>
    <lineage>
        <taxon>Eukaryota</taxon>
        <taxon>Metazoa</taxon>
        <taxon>Ecdysozoa</taxon>
        <taxon>Arthropoda</taxon>
        <taxon>Hexapoda</taxon>
        <taxon>Insecta</taxon>
        <taxon>Pterygota</taxon>
        <taxon>Neoptera</taxon>
        <taxon>Paraneoptera</taxon>
        <taxon>Hemiptera</taxon>
        <taxon>Auchenorrhyncha</taxon>
        <taxon>Fulgoroidea</taxon>
        <taxon>Delphacidae</taxon>
        <taxon>Criomorphinae</taxon>
        <taxon>Laodelphax</taxon>
    </lineage>
</organism>
<dbReference type="Pfam" id="PF19914">
    <property type="entry name" value="WEF-hand"/>
    <property type="match status" value="1"/>
</dbReference>
<dbReference type="FunCoup" id="A0A482XJV7">
    <property type="interactions" value="380"/>
</dbReference>
<accession>A0A482XJV7</accession>
<dbReference type="InterPro" id="IPR026209">
    <property type="entry name" value="Wolframin_fam"/>
</dbReference>
<evidence type="ECO:0000256" key="2">
    <source>
        <dbReference type="SAM" id="Phobius"/>
    </source>
</evidence>
<feature type="transmembrane region" description="Helical" evidence="2">
    <location>
        <begin position="505"/>
        <end position="527"/>
    </location>
</feature>
<keyword evidence="2" id="KW-0812">Transmembrane</keyword>
<feature type="transmembrane region" description="Helical" evidence="2">
    <location>
        <begin position="371"/>
        <end position="393"/>
    </location>
</feature>
<sequence>MAAVFPVSVKSSRKQWTLHNGIKGPIKSFCTEVAEDGFPDAQVVLAKELLYKNTDQDADAEENARLGVYWLIKASEQGHVEATSILRHCLETGRGMTEHNFLDVKACLAMSREEKLARRAAKEVFTRLSSGEDFISSDQLQDRMKQLEAKPSTSAGKESPQEDDKSKASGQSDHVEGRNTCQFFIPIKKHYGIKKNESVSADWKERCNTGGEKLTEDMLVSAASSYSRGQLPLVQRSLSLDNQSDLRRNFLCSVILLPFSAIHSSCREIINTIGRHSYRHIWPIVIANIQAAIMVSLFLFFGLDGMISMLPTAIYFGSLIVMVVTTCQALSRKQDFHLFRRWSNLFIAYSNGQMESGDAEYQYCRNNTQPIVVFFVALIVHLLMTPSFLPHVSSPQSEITVVAFIFTFLTLYNFTISPSRQGAGAKKSPDLLALFSFGVHVLAKYPYETDTVVSRGWRFIDVQVPTFASYIVGNGVEFCLNFRALFYLVIPAILVKMAVRDNLKGIYLSLVPHCMVLAWWQVAVLASQGATWYGLIRSALALVGFVLFLPLAGLASVLVPLLAVGKFLVETDEFKDIIITASIASVPVLLAFYVRRKRSREAKSYLGWIQFLLLMVAGALFVWPAVHLQKASPYPTLKGMPSTVTWTQYREYCSGSAASAAPTSVVSMQLRCAGLAGQPVKWDGRVGATRLVRVHNPVARLVSRLPFSIQSILNCWLGEKFDVEDCHKVKEPDCGTPPELTDRCHLTNWNRYEFELDILMTSGLWRGGEFQVTLTADNTFKNFTTSLVEGDHVWFAGLITGDSSGILSSDSAWIDLKEIGCLICKDERLKAAKRSPVFTFSSIYSGFKGVLNFLFNPIVIFR</sequence>
<gene>
    <name evidence="6" type="ORF">LSTR_LSTR008324</name>
</gene>
<feature type="transmembrane region" description="Helical" evidence="2">
    <location>
        <begin position="399"/>
        <end position="416"/>
    </location>
</feature>
<dbReference type="SMR" id="A0A482XJV7"/>
<dbReference type="PANTHER" id="PTHR13098">
    <property type="entry name" value="WOLFRAMIN"/>
    <property type="match status" value="1"/>
</dbReference>
<dbReference type="Proteomes" id="UP000291343">
    <property type="component" value="Unassembled WGS sequence"/>
</dbReference>
<feature type="transmembrane region" description="Helical" evidence="2">
    <location>
        <begin position="577"/>
        <end position="594"/>
    </location>
</feature>
<evidence type="ECO:0000313" key="7">
    <source>
        <dbReference type="Proteomes" id="UP000291343"/>
    </source>
</evidence>
<dbReference type="PANTHER" id="PTHR13098:SF3">
    <property type="entry name" value="WOLFRAMIN"/>
    <property type="match status" value="1"/>
</dbReference>
<feature type="transmembrane region" description="Helical" evidence="2">
    <location>
        <begin position="539"/>
        <end position="565"/>
    </location>
</feature>
<dbReference type="InterPro" id="IPR045460">
    <property type="entry name" value="Wolframin_EF-hand"/>
</dbReference>
<keyword evidence="2" id="KW-0472">Membrane</keyword>
<feature type="transmembrane region" description="Helical" evidence="2">
    <location>
        <begin position="281"/>
        <end position="301"/>
    </location>
</feature>
<dbReference type="InterPro" id="IPR011990">
    <property type="entry name" value="TPR-like_helical_dom_sf"/>
</dbReference>
<dbReference type="InterPro" id="IPR045461">
    <property type="entry name" value="Wolframin_OB_fold"/>
</dbReference>
<feature type="domain" description="Wolframin OB-fold" evidence="3">
    <location>
        <begin position="749"/>
        <end position="862"/>
    </location>
</feature>
<dbReference type="InterPro" id="IPR045458">
    <property type="entry name" value="Wolframin_Sel1-like_rpt"/>
</dbReference>
<protein>
    <recommendedName>
        <fullName evidence="8">Wolframin</fullName>
    </recommendedName>
</protein>
<evidence type="ECO:0000259" key="5">
    <source>
        <dbReference type="Pfam" id="PF20053"/>
    </source>
</evidence>
<feature type="transmembrane region" description="Helical" evidence="2">
    <location>
        <begin position="313"/>
        <end position="331"/>
    </location>
</feature>
<evidence type="ECO:0008006" key="8">
    <source>
        <dbReference type="Google" id="ProtNLM"/>
    </source>
</evidence>
<proteinExistence type="predicted"/>
<reference evidence="6 7" key="1">
    <citation type="journal article" date="2017" name="Gigascience">
        <title>Genome sequence of the small brown planthopper, Laodelphax striatellus.</title>
        <authorList>
            <person name="Zhu J."/>
            <person name="Jiang F."/>
            <person name="Wang X."/>
            <person name="Yang P."/>
            <person name="Bao Y."/>
            <person name="Zhao W."/>
            <person name="Wang W."/>
            <person name="Lu H."/>
            <person name="Wang Q."/>
            <person name="Cui N."/>
            <person name="Li J."/>
            <person name="Chen X."/>
            <person name="Luo L."/>
            <person name="Yu J."/>
            <person name="Kang L."/>
            <person name="Cui F."/>
        </authorList>
    </citation>
    <scope>NUCLEOTIDE SEQUENCE [LARGE SCALE GENOMIC DNA]</scope>
    <source>
        <strain evidence="6">Lst14</strain>
    </source>
</reference>
<dbReference type="Pfam" id="PF20023">
    <property type="entry name" value="WSLR"/>
    <property type="match status" value="1"/>
</dbReference>
<dbReference type="AlphaFoldDB" id="A0A482XJV7"/>
<dbReference type="GO" id="GO:0030968">
    <property type="term" value="P:endoplasmic reticulum unfolded protein response"/>
    <property type="evidence" value="ECO:0007669"/>
    <property type="project" value="TreeGrafter"/>
</dbReference>
<dbReference type="OrthoDB" id="5865303at2759"/>
<evidence type="ECO:0000256" key="1">
    <source>
        <dbReference type="SAM" id="MobiDB-lite"/>
    </source>
</evidence>
<dbReference type="Pfam" id="PF20053">
    <property type="entry name" value="WC-rich"/>
    <property type="match status" value="1"/>
</dbReference>
<feature type="region of interest" description="Disordered" evidence="1">
    <location>
        <begin position="139"/>
        <end position="174"/>
    </location>
</feature>
<evidence type="ECO:0000259" key="4">
    <source>
        <dbReference type="Pfam" id="PF19914"/>
    </source>
</evidence>
<dbReference type="PRINTS" id="PR02060">
    <property type="entry name" value="WOLFFAMILY"/>
</dbReference>
<dbReference type="Pfam" id="PF19913">
    <property type="entry name" value="WCOB"/>
    <property type="match status" value="1"/>
</dbReference>
<dbReference type="InParanoid" id="A0A482XJV7"/>
<feature type="domain" description="Wolframin EF-hand" evidence="4">
    <location>
        <begin position="117"/>
        <end position="227"/>
    </location>
</feature>
<feature type="domain" description="Wolframin cysteine-rich" evidence="5">
    <location>
        <begin position="646"/>
        <end position="748"/>
    </location>
</feature>
<feature type="transmembrane region" description="Helical" evidence="2">
    <location>
        <begin position="606"/>
        <end position="626"/>
    </location>
</feature>
<dbReference type="Gene3D" id="1.25.40.10">
    <property type="entry name" value="Tetratricopeptide repeat domain"/>
    <property type="match status" value="1"/>
</dbReference>
<evidence type="ECO:0000259" key="3">
    <source>
        <dbReference type="Pfam" id="PF19913"/>
    </source>
</evidence>